<gene>
    <name evidence="3" type="ORF">NK662_20240</name>
</gene>
<evidence type="ECO:0000256" key="1">
    <source>
        <dbReference type="ARBA" id="ARBA00023125"/>
    </source>
</evidence>
<feature type="domain" description="HTH arsR-type" evidence="2">
    <location>
        <begin position="7"/>
        <end position="97"/>
    </location>
</feature>
<dbReference type="SUPFAM" id="SSF46785">
    <property type="entry name" value="Winged helix' DNA-binding domain"/>
    <property type="match status" value="1"/>
</dbReference>
<comment type="caution">
    <text evidence="3">The sequence shown here is derived from an EMBL/GenBank/DDBJ whole genome shotgun (WGS) entry which is preliminary data.</text>
</comment>
<accession>A0AA41X8U9</accession>
<reference evidence="3" key="1">
    <citation type="submission" date="2022-07" db="EMBL/GenBank/DDBJ databases">
        <authorList>
            <person name="Li W.-J."/>
            <person name="Deng Q.-Q."/>
        </authorList>
    </citation>
    <scope>NUCLEOTIDE SEQUENCE</scope>
    <source>
        <strain evidence="3">SYSU M60031</strain>
    </source>
</reference>
<sequence>MGRDSTWGEDKWTVAAEKLALLSEPVPLEVVHILTERSSVGLSELCRTLHLPKEYALHHLAELEQAGIVQQCGEDGKPCYAIADEKIKKVVDILFGN</sequence>
<keyword evidence="1" id="KW-0238">DNA-binding</keyword>
<proteinExistence type="predicted"/>
<dbReference type="PROSITE" id="PS50987">
    <property type="entry name" value="HTH_ARSR_2"/>
    <property type="match status" value="1"/>
</dbReference>
<dbReference type="GO" id="GO:0003700">
    <property type="term" value="F:DNA-binding transcription factor activity"/>
    <property type="evidence" value="ECO:0007669"/>
    <property type="project" value="InterPro"/>
</dbReference>
<dbReference type="InterPro" id="IPR011991">
    <property type="entry name" value="ArsR-like_HTH"/>
</dbReference>
<dbReference type="AlphaFoldDB" id="A0AA41X8U9"/>
<evidence type="ECO:0000259" key="2">
    <source>
        <dbReference type="PROSITE" id="PS50987"/>
    </source>
</evidence>
<protein>
    <submittedName>
        <fullName evidence="3">Helix-turn-helix domain-containing protein</fullName>
    </submittedName>
</protein>
<dbReference type="EMBL" id="JANCLT010000015">
    <property type="protein sequence ID" value="MCP8970852.1"/>
    <property type="molecule type" value="Genomic_DNA"/>
</dbReference>
<evidence type="ECO:0000313" key="3">
    <source>
        <dbReference type="EMBL" id="MCP8970852.1"/>
    </source>
</evidence>
<evidence type="ECO:0000313" key="4">
    <source>
        <dbReference type="Proteomes" id="UP001156102"/>
    </source>
</evidence>
<dbReference type="InterPro" id="IPR036388">
    <property type="entry name" value="WH-like_DNA-bd_sf"/>
</dbReference>
<organism evidence="3 4">
    <name type="scientific">Ectobacillus ponti</name>
    <dbReference type="NCBI Taxonomy" id="2961894"/>
    <lineage>
        <taxon>Bacteria</taxon>
        <taxon>Bacillati</taxon>
        <taxon>Bacillota</taxon>
        <taxon>Bacilli</taxon>
        <taxon>Bacillales</taxon>
        <taxon>Bacillaceae</taxon>
        <taxon>Ectobacillus</taxon>
    </lineage>
</organism>
<dbReference type="CDD" id="cd00090">
    <property type="entry name" value="HTH_ARSR"/>
    <property type="match status" value="1"/>
</dbReference>
<dbReference type="RefSeq" id="WP_254760779.1">
    <property type="nucleotide sequence ID" value="NZ_JANCLT010000015.1"/>
</dbReference>
<dbReference type="InterPro" id="IPR001845">
    <property type="entry name" value="HTH_ArsR_DNA-bd_dom"/>
</dbReference>
<dbReference type="GO" id="GO:0003677">
    <property type="term" value="F:DNA binding"/>
    <property type="evidence" value="ECO:0007669"/>
    <property type="project" value="UniProtKB-KW"/>
</dbReference>
<dbReference type="Proteomes" id="UP001156102">
    <property type="component" value="Unassembled WGS sequence"/>
</dbReference>
<dbReference type="Gene3D" id="1.10.10.10">
    <property type="entry name" value="Winged helix-like DNA-binding domain superfamily/Winged helix DNA-binding domain"/>
    <property type="match status" value="1"/>
</dbReference>
<name>A0AA41X8U9_9BACI</name>
<dbReference type="InterPro" id="IPR036390">
    <property type="entry name" value="WH_DNA-bd_sf"/>
</dbReference>
<keyword evidence="4" id="KW-1185">Reference proteome</keyword>